<keyword evidence="1" id="KW-1133">Transmembrane helix</keyword>
<dbReference type="Pfam" id="PF07811">
    <property type="entry name" value="TadE"/>
    <property type="match status" value="1"/>
</dbReference>
<proteinExistence type="predicted"/>
<dbReference type="EMBL" id="FOXA01000003">
    <property type="protein sequence ID" value="SFP16587.1"/>
    <property type="molecule type" value="Genomic_DNA"/>
</dbReference>
<keyword evidence="4" id="KW-1185">Reference proteome</keyword>
<reference evidence="3 4" key="1">
    <citation type="submission" date="2016-10" db="EMBL/GenBank/DDBJ databases">
        <authorList>
            <person name="de Groot N.N."/>
        </authorList>
    </citation>
    <scope>NUCLEOTIDE SEQUENCE [LARGE SCALE GENOMIC DNA]</scope>
    <source>
        <strain evidence="3 4">DSM 19547</strain>
    </source>
</reference>
<keyword evidence="1" id="KW-0472">Membrane</keyword>
<sequence>MPQFRDLRHHGARFLRGRDGSSTIEFLLWLPLMVFFLVLAVQVSILFLAQSSYWNVARETARLVSRHAMDATAAQAYATERATLFGTAPTVAVTTGASTVRVELSSPALALSSLDPLGLTESFTISAAIEHVLEPI</sequence>
<dbReference type="InterPro" id="IPR012495">
    <property type="entry name" value="TadE-like_dom"/>
</dbReference>
<evidence type="ECO:0000259" key="2">
    <source>
        <dbReference type="Pfam" id="PF07811"/>
    </source>
</evidence>
<evidence type="ECO:0000313" key="3">
    <source>
        <dbReference type="EMBL" id="SFP16587.1"/>
    </source>
</evidence>
<organism evidence="3 4">
    <name type="scientific">Tranquillimonas alkanivorans</name>
    <dbReference type="NCBI Taxonomy" id="441119"/>
    <lineage>
        <taxon>Bacteria</taxon>
        <taxon>Pseudomonadati</taxon>
        <taxon>Pseudomonadota</taxon>
        <taxon>Alphaproteobacteria</taxon>
        <taxon>Rhodobacterales</taxon>
        <taxon>Roseobacteraceae</taxon>
        <taxon>Tranquillimonas</taxon>
    </lineage>
</organism>
<dbReference type="RefSeq" id="WP_093418918.1">
    <property type="nucleotide sequence ID" value="NZ_FOXA01000003.1"/>
</dbReference>
<feature type="transmembrane region" description="Helical" evidence="1">
    <location>
        <begin position="26"/>
        <end position="49"/>
    </location>
</feature>
<dbReference type="STRING" id="441119.SAMN04488047_10388"/>
<dbReference type="OrthoDB" id="7873328at2"/>
<gene>
    <name evidence="3" type="ORF">SAMN04488047_10388</name>
</gene>
<evidence type="ECO:0000313" key="4">
    <source>
        <dbReference type="Proteomes" id="UP000199356"/>
    </source>
</evidence>
<dbReference type="Proteomes" id="UP000199356">
    <property type="component" value="Unassembled WGS sequence"/>
</dbReference>
<dbReference type="AlphaFoldDB" id="A0A1I5N4F7"/>
<name>A0A1I5N4F7_9RHOB</name>
<feature type="domain" description="TadE-like" evidence="2">
    <location>
        <begin position="20"/>
        <end position="62"/>
    </location>
</feature>
<evidence type="ECO:0000256" key="1">
    <source>
        <dbReference type="SAM" id="Phobius"/>
    </source>
</evidence>
<accession>A0A1I5N4F7</accession>
<protein>
    <submittedName>
        <fullName evidence="3">TadE-like protein</fullName>
    </submittedName>
</protein>
<keyword evidence="1" id="KW-0812">Transmembrane</keyword>